<dbReference type="HAMAP" id="MF_00147_B">
    <property type="entry name" value="TIM_B"/>
    <property type="match status" value="1"/>
</dbReference>
<dbReference type="GO" id="GO:0006096">
    <property type="term" value="P:glycolytic process"/>
    <property type="evidence" value="ECO:0007669"/>
    <property type="project" value="UniProtKB-KW"/>
</dbReference>
<dbReference type="GO" id="GO:0004807">
    <property type="term" value="F:triose-phosphate isomerase activity"/>
    <property type="evidence" value="ECO:0007669"/>
    <property type="project" value="UniProtKB-EC"/>
</dbReference>
<dbReference type="GO" id="GO:0006094">
    <property type="term" value="P:gluconeogenesis"/>
    <property type="evidence" value="ECO:0007669"/>
    <property type="project" value="UniProtKB-KW"/>
</dbReference>
<dbReference type="EMBL" id="CABL01000001">
    <property type="protein sequence ID" value="CBH74213.1"/>
    <property type="molecule type" value="Genomic_DNA"/>
</dbReference>
<keyword evidence="5" id="KW-0324">Glycolysis</keyword>
<keyword evidence="6 7" id="KW-0413">Isomerase</keyword>
<gene>
    <name evidence="7" type="primary">tpiA</name>
    <name evidence="7" type="ORF">CARN1_2100</name>
</gene>
<dbReference type="NCBIfam" id="TIGR00419">
    <property type="entry name" value="tim"/>
    <property type="match status" value="1"/>
</dbReference>
<dbReference type="PROSITE" id="PS00171">
    <property type="entry name" value="TIM_1"/>
    <property type="match status" value="1"/>
</dbReference>
<reference evidence="7" key="1">
    <citation type="submission" date="2009-10" db="EMBL/GenBank/DDBJ databases">
        <title>Diversity of trophic interactions inside an arsenic-rich microbial ecosystem.</title>
        <authorList>
            <person name="Bertin P.N."/>
            <person name="Heinrich-Salmeron A."/>
            <person name="Pelletier E."/>
            <person name="Goulhen-Chollet F."/>
            <person name="Arsene-Ploetze F."/>
            <person name="Gallien S."/>
            <person name="Calteau A."/>
            <person name="Vallenet D."/>
            <person name="Casiot C."/>
            <person name="Chane-Woon-Ming B."/>
            <person name="Giloteaux L."/>
            <person name="Barakat M."/>
            <person name="Bonnefoy V."/>
            <person name="Bruneel O."/>
            <person name="Chandler M."/>
            <person name="Cleiss J."/>
            <person name="Duran R."/>
            <person name="Elbaz-Poulichet F."/>
            <person name="Fonknechten N."/>
            <person name="Lauga B."/>
            <person name="Mornico D."/>
            <person name="Ortet P."/>
            <person name="Schaeffer C."/>
            <person name="Siguier P."/>
            <person name="Alexander Thil Smith A."/>
            <person name="Van Dorsselaer A."/>
            <person name="Weissenbach J."/>
            <person name="Medigue C."/>
            <person name="Le Paslier D."/>
        </authorList>
    </citation>
    <scope>NUCLEOTIDE SEQUENCE</scope>
</reference>
<dbReference type="SUPFAM" id="SSF51351">
    <property type="entry name" value="Triosephosphate isomerase (TIM)"/>
    <property type="match status" value="1"/>
</dbReference>
<dbReference type="PROSITE" id="PS51440">
    <property type="entry name" value="TIM_2"/>
    <property type="match status" value="1"/>
</dbReference>
<dbReference type="InterPro" id="IPR022896">
    <property type="entry name" value="TrioseP_Isoase_bac/euk"/>
</dbReference>
<accession>E6PCM9</accession>
<dbReference type="CDD" id="cd00311">
    <property type="entry name" value="TIM"/>
    <property type="match status" value="1"/>
</dbReference>
<evidence type="ECO:0000256" key="1">
    <source>
        <dbReference type="ARBA" id="ARBA00004680"/>
    </source>
</evidence>
<comment type="pathway">
    <text evidence="1">Carbohydrate degradation; glycolysis; D-glyceraldehyde 3-phosphate from glycerone phosphate: step 1/1.</text>
</comment>
<dbReference type="InterPro" id="IPR035990">
    <property type="entry name" value="TIM_sf"/>
</dbReference>
<sequence>MNRRAPLFVGNWKMNKNASQTRSFIEAFLPLAEKISARVDIAIAPPFTALAAAAAALAASSRVALAAQTMSEYGEGAYTGEIAASMLAEFQVSYVILGHSERRLYQHESDLAIGAKVRAALAAGMKPILAVGESLAVREEGNAVAHVLAQLEGALGELSDDRAAQVVIAYEPIWAIGTGKNCDRDQAQEIAHAIRGSRGAFAEIPILYGGSMKPENASAYLQMPDIDGGLVGGASLDPASFAALITGAVAA</sequence>
<dbReference type="EC" id="5.3.1.1" evidence="2"/>
<keyword evidence="4" id="KW-0963">Cytoplasm</keyword>
<evidence type="ECO:0000256" key="4">
    <source>
        <dbReference type="ARBA" id="ARBA00022490"/>
    </source>
</evidence>
<dbReference type="FunFam" id="3.20.20.70:FF:000016">
    <property type="entry name" value="Triosephosphate isomerase"/>
    <property type="match status" value="1"/>
</dbReference>
<organism evidence="7">
    <name type="scientific">mine drainage metagenome</name>
    <dbReference type="NCBI Taxonomy" id="410659"/>
    <lineage>
        <taxon>unclassified sequences</taxon>
        <taxon>metagenomes</taxon>
        <taxon>ecological metagenomes</taxon>
    </lineage>
</organism>
<evidence type="ECO:0000313" key="7">
    <source>
        <dbReference type="EMBL" id="CBH74213.1"/>
    </source>
</evidence>
<dbReference type="GO" id="GO:0046166">
    <property type="term" value="P:glyceraldehyde-3-phosphate biosynthetic process"/>
    <property type="evidence" value="ECO:0007669"/>
    <property type="project" value="TreeGrafter"/>
</dbReference>
<evidence type="ECO:0000256" key="6">
    <source>
        <dbReference type="ARBA" id="ARBA00023235"/>
    </source>
</evidence>
<evidence type="ECO:0000256" key="3">
    <source>
        <dbReference type="ARBA" id="ARBA00022432"/>
    </source>
</evidence>
<dbReference type="InterPro" id="IPR000652">
    <property type="entry name" value="Triosephosphate_isomerase"/>
</dbReference>
<dbReference type="InterPro" id="IPR013785">
    <property type="entry name" value="Aldolase_TIM"/>
</dbReference>
<name>E6PCM9_9ZZZZ</name>
<proteinExistence type="inferred from homology"/>
<evidence type="ECO:0000256" key="5">
    <source>
        <dbReference type="ARBA" id="ARBA00023152"/>
    </source>
</evidence>
<dbReference type="Gene3D" id="3.20.20.70">
    <property type="entry name" value="Aldolase class I"/>
    <property type="match status" value="1"/>
</dbReference>
<dbReference type="AlphaFoldDB" id="E6PCM9"/>
<dbReference type="GO" id="GO:0005829">
    <property type="term" value="C:cytosol"/>
    <property type="evidence" value="ECO:0007669"/>
    <property type="project" value="TreeGrafter"/>
</dbReference>
<dbReference type="GO" id="GO:0019563">
    <property type="term" value="P:glycerol catabolic process"/>
    <property type="evidence" value="ECO:0007669"/>
    <property type="project" value="TreeGrafter"/>
</dbReference>
<dbReference type="InterPro" id="IPR020861">
    <property type="entry name" value="Triosephosphate_isomerase_AS"/>
</dbReference>
<evidence type="ECO:0000256" key="2">
    <source>
        <dbReference type="ARBA" id="ARBA00011940"/>
    </source>
</evidence>
<comment type="caution">
    <text evidence="7">The sequence shown here is derived from an EMBL/GenBank/DDBJ whole genome shotgun (WGS) entry which is preliminary data.</text>
</comment>
<dbReference type="Pfam" id="PF00121">
    <property type="entry name" value="TIM"/>
    <property type="match status" value="1"/>
</dbReference>
<dbReference type="PANTHER" id="PTHR21139:SF42">
    <property type="entry name" value="TRIOSEPHOSPHATE ISOMERASE"/>
    <property type="match status" value="1"/>
</dbReference>
<protein>
    <recommendedName>
        <fullName evidence="2">triose-phosphate isomerase</fullName>
        <ecNumber evidence="2">5.3.1.1</ecNumber>
    </recommendedName>
</protein>
<keyword evidence="3" id="KW-0312">Gluconeogenesis</keyword>
<dbReference type="PANTHER" id="PTHR21139">
    <property type="entry name" value="TRIOSEPHOSPHATE ISOMERASE"/>
    <property type="match status" value="1"/>
</dbReference>